<feature type="compositionally biased region" description="Basic and acidic residues" evidence="1">
    <location>
        <begin position="13"/>
        <end position="27"/>
    </location>
</feature>
<dbReference type="EMBL" id="KV878979">
    <property type="protein sequence ID" value="OJJ98784.1"/>
    <property type="molecule type" value="Genomic_DNA"/>
</dbReference>
<dbReference type="RefSeq" id="XP_020055124.1">
    <property type="nucleotide sequence ID" value="XM_020197535.1"/>
</dbReference>
<sequence>MQQGEGGEEQDNEEMRRSMQDAERRSLEGQGWGIHRGATVLDERWYIGGYFHQTDRHPLTLPTPWAEPSSSSSSSSPQKHGTRSLSTTITYLLAPSSAVGVFHRNKGRTVHSLHRGRGRYVLLREDAPVTGDEDEDEANGEGRGRGRSKGKGQATVETFVVGMDTQHGERMQWVVEGGVWKGCFLETRDIESDHGNGFEGMLISETVMPGFEMEDHEFLTRTKMEEMLTEEQTQELQWMLRENHPELPSL</sequence>
<dbReference type="GeneID" id="30971349"/>
<feature type="region of interest" description="Disordered" evidence="1">
    <location>
        <begin position="61"/>
        <end position="83"/>
    </location>
</feature>
<gene>
    <name evidence="3" type="ORF">ASPACDRAFT_1857281</name>
</gene>
<dbReference type="OrthoDB" id="6614653at2759"/>
<dbReference type="SUPFAM" id="SSF51182">
    <property type="entry name" value="RmlC-like cupins"/>
    <property type="match status" value="1"/>
</dbReference>
<dbReference type="PANTHER" id="PTHR33387">
    <property type="entry name" value="RMLC-LIKE JELLY ROLL FOLD PROTEIN"/>
    <property type="match status" value="1"/>
</dbReference>
<dbReference type="OMA" id="GFEFADH"/>
<evidence type="ECO:0000259" key="2">
    <source>
        <dbReference type="Pfam" id="PF06172"/>
    </source>
</evidence>
<feature type="compositionally biased region" description="Acidic residues" evidence="1">
    <location>
        <begin position="1"/>
        <end position="12"/>
    </location>
</feature>
<dbReference type="Gene3D" id="2.60.120.10">
    <property type="entry name" value="Jelly Rolls"/>
    <property type="match status" value="1"/>
</dbReference>
<reference evidence="4" key="1">
    <citation type="journal article" date="2017" name="Genome Biol.">
        <title>Comparative genomics reveals high biological diversity and specific adaptations in the industrially and medically important fungal genus Aspergillus.</title>
        <authorList>
            <person name="de Vries R.P."/>
            <person name="Riley R."/>
            <person name="Wiebenga A."/>
            <person name="Aguilar-Osorio G."/>
            <person name="Amillis S."/>
            <person name="Uchima C.A."/>
            <person name="Anderluh G."/>
            <person name="Asadollahi M."/>
            <person name="Askin M."/>
            <person name="Barry K."/>
            <person name="Battaglia E."/>
            <person name="Bayram O."/>
            <person name="Benocci T."/>
            <person name="Braus-Stromeyer S.A."/>
            <person name="Caldana C."/>
            <person name="Canovas D."/>
            <person name="Cerqueira G.C."/>
            <person name="Chen F."/>
            <person name="Chen W."/>
            <person name="Choi C."/>
            <person name="Clum A."/>
            <person name="Dos Santos R.A."/>
            <person name="Damasio A.R."/>
            <person name="Diallinas G."/>
            <person name="Emri T."/>
            <person name="Fekete E."/>
            <person name="Flipphi M."/>
            <person name="Freyberg S."/>
            <person name="Gallo A."/>
            <person name="Gournas C."/>
            <person name="Habgood R."/>
            <person name="Hainaut M."/>
            <person name="Harispe M.L."/>
            <person name="Henrissat B."/>
            <person name="Hilden K.S."/>
            <person name="Hope R."/>
            <person name="Hossain A."/>
            <person name="Karabika E."/>
            <person name="Karaffa L."/>
            <person name="Karanyi Z."/>
            <person name="Krasevec N."/>
            <person name="Kuo A."/>
            <person name="Kusch H."/>
            <person name="LaButti K."/>
            <person name="Lagendijk E.L."/>
            <person name="Lapidus A."/>
            <person name="Levasseur A."/>
            <person name="Lindquist E."/>
            <person name="Lipzen A."/>
            <person name="Logrieco A.F."/>
            <person name="MacCabe A."/>
            <person name="Maekelae M.R."/>
            <person name="Malavazi I."/>
            <person name="Melin P."/>
            <person name="Meyer V."/>
            <person name="Mielnichuk N."/>
            <person name="Miskei M."/>
            <person name="Molnar A.P."/>
            <person name="Mule G."/>
            <person name="Ngan C.Y."/>
            <person name="Orejas M."/>
            <person name="Orosz E."/>
            <person name="Ouedraogo J.P."/>
            <person name="Overkamp K.M."/>
            <person name="Park H.-S."/>
            <person name="Perrone G."/>
            <person name="Piumi F."/>
            <person name="Punt P.J."/>
            <person name="Ram A.F."/>
            <person name="Ramon A."/>
            <person name="Rauscher S."/>
            <person name="Record E."/>
            <person name="Riano-Pachon D.M."/>
            <person name="Robert V."/>
            <person name="Roehrig J."/>
            <person name="Ruller R."/>
            <person name="Salamov A."/>
            <person name="Salih N.S."/>
            <person name="Samson R.A."/>
            <person name="Sandor E."/>
            <person name="Sanguinetti M."/>
            <person name="Schuetze T."/>
            <person name="Sepcic K."/>
            <person name="Shelest E."/>
            <person name="Sherlock G."/>
            <person name="Sophianopoulou V."/>
            <person name="Squina F.M."/>
            <person name="Sun H."/>
            <person name="Susca A."/>
            <person name="Todd R.B."/>
            <person name="Tsang A."/>
            <person name="Unkles S.E."/>
            <person name="van de Wiele N."/>
            <person name="van Rossen-Uffink D."/>
            <person name="Oliveira J.V."/>
            <person name="Vesth T.C."/>
            <person name="Visser J."/>
            <person name="Yu J.-H."/>
            <person name="Zhou M."/>
            <person name="Andersen M.R."/>
            <person name="Archer D.B."/>
            <person name="Baker S.E."/>
            <person name="Benoit I."/>
            <person name="Brakhage A.A."/>
            <person name="Braus G.H."/>
            <person name="Fischer R."/>
            <person name="Frisvad J.C."/>
            <person name="Goldman G.H."/>
            <person name="Houbraken J."/>
            <person name="Oakley B."/>
            <person name="Pocsi I."/>
            <person name="Scazzocchio C."/>
            <person name="Seiboth B."/>
            <person name="vanKuyk P.A."/>
            <person name="Wortman J."/>
            <person name="Dyer P.S."/>
            <person name="Grigoriev I.V."/>
        </authorList>
    </citation>
    <scope>NUCLEOTIDE SEQUENCE [LARGE SCALE GENOMIC DNA]</scope>
    <source>
        <strain evidence="4">ATCC 16872 / CBS 172.66 / WB 5094</strain>
    </source>
</reference>
<dbReference type="InterPro" id="IPR039935">
    <property type="entry name" value="YML079W-like"/>
</dbReference>
<dbReference type="Pfam" id="PF06172">
    <property type="entry name" value="Cupin_5"/>
    <property type="match status" value="1"/>
</dbReference>
<evidence type="ECO:0000256" key="1">
    <source>
        <dbReference type="SAM" id="MobiDB-lite"/>
    </source>
</evidence>
<feature type="region of interest" description="Disordered" evidence="1">
    <location>
        <begin position="125"/>
        <end position="152"/>
    </location>
</feature>
<organism evidence="3 4">
    <name type="scientific">Aspergillus aculeatus (strain ATCC 16872 / CBS 172.66 / WB 5094)</name>
    <dbReference type="NCBI Taxonomy" id="690307"/>
    <lineage>
        <taxon>Eukaryota</taxon>
        <taxon>Fungi</taxon>
        <taxon>Dikarya</taxon>
        <taxon>Ascomycota</taxon>
        <taxon>Pezizomycotina</taxon>
        <taxon>Eurotiomycetes</taxon>
        <taxon>Eurotiomycetidae</taxon>
        <taxon>Eurotiales</taxon>
        <taxon>Aspergillaceae</taxon>
        <taxon>Aspergillus</taxon>
        <taxon>Aspergillus subgen. Circumdati</taxon>
    </lineage>
</organism>
<dbReference type="InterPro" id="IPR009327">
    <property type="entry name" value="Cupin_DUF985"/>
</dbReference>
<dbReference type="InterPro" id="IPR014710">
    <property type="entry name" value="RmlC-like_jellyroll"/>
</dbReference>
<dbReference type="InterPro" id="IPR011051">
    <property type="entry name" value="RmlC_Cupin_sf"/>
</dbReference>
<keyword evidence="4" id="KW-1185">Reference proteome</keyword>
<evidence type="ECO:0000313" key="4">
    <source>
        <dbReference type="Proteomes" id="UP000184546"/>
    </source>
</evidence>
<accession>A0A1L9WRL6</accession>
<dbReference type="AlphaFoldDB" id="A0A1L9WRL6"/>
<dbReference type="VEuPathDB" id="FungiDB:ASPACDRAFT_1857281"/>
<feature type="region of interest" description="Disordered" evidence="1">
    <location>
        <begin position="1"/>
        <end position="30"/>
    </location>
</feature>
<proteinExistence type="predicted"/>
<protein>
    <recommendedName>
        <fullName evidence="2">DUF985 domain-containing protein</fullName>
    </recommendedName>
</protein>
<evidence type="ECO:0000313" key="3">
    <source>
        <dbReference type="EMBL" id="OJJ98784.1"/>
    </source>
</evidence>
<dbReference type="PANTHER" id="PTHR33387:SF3">
    <property type="entry name" value="DUF985 DOMAIN-CONTAINING PROTEIN"/>
    <property type="match status" value="1"/>
</dbReference>
<dbReference type="Proteomes" id="UP000184546">
    <property type="component" value="Unassembled WGS sequence"/>
</dbReference>
<name>A0A1L9WRL6_ASPA1</name>
<feature type="domain" description="DUF985" evidence="2">
    <location>
        <begin position="48"/>
        <end position="219"/>
    </location>
</feature>